<dbReference type="PANTHER" id="PTHR11440">
    <property type="entry name" value="LECITHIN-CHOLESTEROL ACYLTRANSFERASE-RELATED"/>
    <property type="match status" value="1"/>
</dbReference>
<organism evidence="3 4">
    <name type="scientific">Aphanomyces stellatus</name>
    <dbReference type="NCBI Taxonomy" id="120398"/>
    <lineage>
        <taxon>Eukaryota</taxon>
        <taxon>Sar</taxon>
        <taxon>Stramenopiles</taxon>
        <taxon>Oomycota</taxon>
        <taxon>Saprolegniomycetes</taxon>
        <taxon>Saprolegniales</taxon>
        <taxon>Verrucalvaceae</taxon>
        <taxon>Aphanomyces</taxon>
    </lineage>
</organism>
<sequence>MWTKNSTFLLLAQDCSLVSMRFDNVCAALLAALPLLVVEAAQSQDVLPVLIIPGYASTQLHAWRSERCGALGQEVSIGDRVWVNVAHLLAQKECWLRCMSLKMEDQSDIGCKLRAGEGISSIAELAPGMLTGPMSIVWRNVIETLTGHFDLSPHQLMVASYDWRLPPYMLQERDHYYYTMRQKIEDAVVQNQCRGIVVLAHSLGNHVFRYFLEWLRLQIPSPDAYQTWVDTHIVSYFSVGAPFLGSAETIEVLTTGATISVPVAKESLRQLQVNFGSTQWMLPFPRDVADPKANKTLITVQYMDDAVVPTVRNYSMHDITSGKFHRELKAVDPLFHTLDYLYQKFYAQDPILNPHTPWPRPPIKSVYVVYGTGLPVRDFYKLTRTAAGTWETTAATYEVSDPHTCTKAGDGTVSYDSLAWGHTWLGPPGTEINITRIPQAPFFDAHKTTTTTARREHYSVYAGETCHTGQTSSSSDSTNTPVQSTNSGFLSDMMWSRGVVEPKVNFYEYKDSASHVRTFDQTSVWELDQVPHREILTDPSFLRELKHELQLTFATGSVHATKTFRPPHHDSDCYWNYLRAQCEFSEYCQYDYKFGDVTLDQSCRIKRTRDKGKTTAVMQVPATSTSSPTLARNVSVAGHVFKHLLFEFAAQCCTPDTCMKST</sequence>
<dbReference type="EMBL" id="VJMH01000018">
    <property type="protein sequence ID" value="KAF0720336.1"/>
    <property type="molecule type" value="Genomic_DNA"/>
</dbReference>
<dbReference type="EMBL" id="CAADRA010000018">
    <property type="protein sequence ID" value="VFT77616.1"/>
    <property type="molecule type" value="Genomic_DNA"/>
</dbReference>
<dbReference type="Gene3D" id="3.40.50.1820">
    <property type="entry name" value="alpha/beta hydrolase"/>
    <property type="match status" value="1"/>
</dbReference>
<dbReference type="AlphaFoldDB" id="A0A485K3N9"/>
<dbReference type="SUPFAM" id="SSF53474">
    <property type="entry name" value="alpha/beta-Hydrolases"/>
    <property type="match status" value="1"/>
</dbReference>
<name>A0A485K3N9_9STRA</name>
<dbReference type="GO" id="GO:0006629">
    <property type="term" value="P:lipid metabolic process"/>
    <property type="evidence" value="ECO:0007669"/>
    <property type="project" value="InterPro"/>
</dbReference>
<accession>A0A485K3N9</accession>
<gene>
    <name evidence="3" type="primary">Aste57867_391</name>
    <name evidence="2" type="ORF">As57867_000390</name>
    <name evidence="3" type="ORF">ASTE57867_391</name>
</gene>
<keyword evidence="1" id="KW-0732">Signal</keyword>
<evidence type="ECO:0000256" key="1">
    <source>
        <dbReference type="SAM" id="SignalP"/>
    </source>
</evidence>
<keyword evidence="4" id="KW-1185">Reference proteome</keyword>
<feature type="chain" id="PRO_5036115854" evidence="1">
    <location>
        <begin position="44"/>
        <end position="662"/>
    </location>
</feature>
<dbReference type="OrthoDB" id="190846at2759"/>
<evidence type="ECO:0000313" key="2">
    <source>
        <dbReference type="EMBL" id="KAF0720336.1"/>
    </source>
</evidence>
<dbReference type="Proteomes" id="UP000332933">
    <property type="component" value="Unassembled WGS sequence"/>
</dbReference>
<evidence type="ECO:0000313" key="3">
    <source>
        <dbReference type="EMBL" id="VFT77616.1"/>
    </source>
</evidence>
<feature type="signal peptide" evidence="1">
    <location>
        <begin position="1"/>
        <end position="43"/>
    </location>
</feature>
<dbReference type="InterPro" id="IPR003386">
    <property type="entry name" value="LACT/PDAT_acylTrfase"/>
</dbReference>
<dbReference type="Pfam" id="PF02450">
    <property type="entry name" value="LCAT"/>
    <property type="match status" value="1"/>
</dbReference>
<proteinExistence type="predicted"/>
<dbReference type="GO" id="GO:0008374">
    <property type="term" value="F:O-acyltransferase activity"/>
    <property type="evidence" value="ECO:0007669"/>
    <property type="project" value="InterPro"/>
</dbReference>
<reference evidence="3 4" key="1">
    <citation type="submission" date="2019-03" db="EMBL/GenBank/DDBJ databases">
        <authorList>
            <person name="Gaulin E."/>
            <person name="Dumas B."/>
        </authorList>
    </citation>
    <scope>NUCLEOTIDE SEQUENCE [LARGE SCALE GENOMIC DNA]</scope>
    <source>
        <strain evidence="3">CBS 568.67</strain>
    </source>
</reference>
<evidence type="ECO:0000313" key="4">
    <source>
        <dbReference type="Proteomes" id="UP000332933"/>
    </source>
</evidence>
<protein>
    <submittedName>
        <fullName evidence="3">Aste57867_391 protein</fullName>
    </submittedName>
</protein>
<dbReference type="InterPro" id="IPR029058">
    <property type="entry name" value="AB_hydrolase_fold"/>
</dbReference>
<reference evidence="2" key="2">
    <citation type="submission" date="2019-06" db="EMBL/GenBank/DDBJ databases">
        <title>Genomics analysis of Aphanomyces spp. identifies a new class of oomycete effector associated with host adaptation.</title>
        <authorList>
            <person name="Gaulin E."/>
        </authorList>
    </citation>
    <scope>NUCLEOTIDE SEQUENCE</scope>
    <source>
        <strain evidence="2">CBS 578.67</strain>
    </source>
</reference>